<comment type="catalytic activity">
    <reaction evidence="5 6">
        <text>[protein]-L-glutamate 5-O-methyl ester + H2O = L-glutamyl-[protein] + methanol + H(+)</text>
        <dbReference type="Rhea" id="RHEA:23236"/>
        <dbReference type="Rhea" id="RHEA-COMP:10208"/>
        <dbReference type="Rhea" id="RHEA-COMP:10311"/>
        <dbReference type="ChEBI" id="CHEBI:15377"/>
        <dbReference type="ChEBI" id="CHEBI:15378"/>
        <dbReference type="ChEBI" id="CHEBI:17790"/>
        <dbReference type="ChEBI" id="CHEBI:29973"/>
        <dbReference type="ChEBI" id="CHEBI:82795"/>
        <dbReference type="EC" id="3.1.1.61"/>
    </reaction>
</comment>
<dbReference type="EC" id="3.5.1.44" evidence="6"/>
<protein>
    <recommendedName>
        <fullName evidence="6">Protein-glutamate methylesterase/protein-glutamine glutaminase</fullName>
        <ecNumber evidence="6">3.1.1.61</ecNumber>
        <ecNumber evidence="6">3.5.1.44</ecNumber>
    </recommendedName>
</protein>
<comment type="PTM">
    <text evidence="6">Phosphorylated by CheA. Phosphorylation of the N-terminal regulatory domain activates the methylesterase activity.</text>
</comment>
<keyword evidence="3 6" id="KW-0378">Hydrolase</keyword>
<dbReference type="PROSITE" id="PS50122">
    <property type="entry name" value="CHEB"/>
    <property type="match status" value="1"/>
</dbReference>
<dbReference type="InterPro" id="IPR000673">
    <property type="entry name" value="Sig_transdc_resp-reg_Me-estase"/>
</dbReference>
<evidence type="ECO:0000256" key="5">
    <source>
        <dbReference type="ARBA" id="ARBA00048267"/>
    </source>
</evidence>
<dbReference type="Pfam" id="PF01339">
    <property type="entry name" value="CheB_methylest"/>
    <property type="match status" value="1"/>
</dbReference>
<gene>
    <name evidence="6 11" type="primary">cheB</name>
    <name evidence="11" type="ORF">CLTEP_12510</name>
</gene>
<feature type="active site" evidence="6 7">
    <location>
        <position position="210"/>
    </location>
</feature>
<feature type="active site" evidence="6 7">
    <location>
        <position position="183"/>
    </location>
</feature>
<dbReference type="HAMAP" id="MF_00099">
    <property type="entry name" value="CheB_chemtxs"/>
    <property type="match status" value="1"/>
</dbReference>
<comment type="function">
    <text evidence="6">Involved in chemotaxis. Part of a chemotaxis signal transduction system that modulates chemotaxis in response to various stimuli. Catalyzes the demethylation of specific methylglutamate residues introduced into the chemoreceptors (methyl-accepting chemotaxis proteins or MCP) by CheR. Also mediates the irreversible deamidation of specific glutamine residues to glutamic acid.</text>
</comment>
<evidence type="ECO:0000256" key="2">
    <source>
        <dbReference type="ARBA" id="ARBA00022500"/>
    </source>
</evidence>
<evidence type="ECO:0000313" key="12">
    <source>
        <dbReference type="Proteomes" id="UP000075531"/>
    </source>
</evidence>
<organism evidence="11 12">
    <name type="scientific">Clostridium tepidiprofundi DSM 19306</name>
    <dbReference type="NCBI Taxonomy" id="1121338"/>
    <lineage>
        <taxon>Bacteria</taxon>
        <taxon>Bacillati</taxon>
        <taxon>Bacillota</taxon>
        <taxon>Clostridia</taxon>
        <taxon>Eubacteriales</taxon>
        <taxon>Clostridiaceae</taxon>
        <taxon>Clostridium</taxon>
    </lineage>
</organism>
<evidence type="ECO:0000259" key="9">
    <source>
        <dbReference type="PROSITE" id="PS50110"/>
    </source>
</evidence>
<dbReference type="AlphaFoldDB" id="A0A151B4G9"/>
<dbReference type="GO" id="GO:0050568">
    <property type="term" value="F:protein-glutamine glutaminase activity"/>
    <property type="evidence" value="ECO:0007669"/>
    <property type="project" value="UniProtKB-UniRule"/>
</dbReference>
<dbReference type="Proteomes" id="UP000075531">
    <property type="component" value="Unassembled WGS sequence"/>
</dbReference>
<dbReference type="PIRSF" id="PIRSF000876">
    <property type="entry name" value="RR_chemtxs_CheB"/>
    <property type="match status" value="1"/>
</dbReference>
<comment type="caution">
    <text evidence="11">The sequence shown here is derived from an EMBL/GenBank/DDBJ whole genome shotgun (WGS) entry which is preliminary data.</text>
</comment>
<reference evidence="11 12" key="1">
    <citation type="submission" date="2016-02" db="EMBL/GenBank/DDBJ databases">
        <title>Genome sequence of Clostridium tepidiprofundi DSM 19306.</title>
        <authorList>
            <person name="Poehlein A."/>
            <person name="Daniel R."/>
        </authorList>
    </citation>
    <scope>NUCLEOTIDE SEQUENCE [LARGE SCALE GENOMIC DNA]</scope>
    <source>
        <strain evidence="11 12">DSM 19306</strain>
    </source>
</reference>
<comment type="domain">
    <text evidence="6">Contains a C-terminal catalytic domain, and an N-terminal region which modulates catalytic activity.</text>
</comment>
<dbReference type="Gene3D" id="3.40.50.2300">
    <property type="match status" value="1"/>
</dbReference>
<evidence type="ECO:0000256" key="7">
    <source>
        <dbReference type="PROSITE-ProRule" id="PRU00050"/>
    </source>
</evidence>
<comment type="subcellular location">
    <subcellularLocation>
        <location evidence="6">Cytoplasm</location>
    </subcellularLocation>
</comment>
<dbReference type="EMBL" id="LTBA01000010">
    <property type="protein sequence ID" value="KYH34786.1"/>
    <property type="molecule type" value="Genomic_DNA"/>
</dbReference>
<feature type="modified residue" description="4-aspartylphosphate" evidence="6 8">
    <location>
        <position position="56"/>
    </location>
</feature>
<dbReference type="STRING" id="1121338.CLTEP_12510"/>
<accession>A0A151B4G9</accession>
<dbReference type="InterPro" id="IPR008248">
    <property type="entry name" value="CheB-like"/>
</dbReference>
<dbReference type="GO" id="GO:0008984">
    <property type="term" value="F:protein-glutamate methylesterase activity"/>
    <property type="evidence" value="ECO:0007669"/>
    <property type="project" value="UniProtKB-UniRule"/>
</dbReference>
<feature type="domain" description="CheB-type methylesterase" evidence="10">
    <location>
        <begin position="176"/>
        <end position="361"/>
    </location>
</feature>
<evidence type="ECO:0000256" key="4">
    <source>
        <dbReference type="ARBA" id="ARBA00024867"/>
    </source>
</evidence>
<dbReference type="InterPro" id="IPR035909">
    <property type="entry name" value="CheB_C"/>
</dbReference>
<dbReference type="PATRIC" id="fig|1121338.3.peg.1287"/>
<dbReference type="PANTHER" id="PTHR42872:SF6">
    <property type="entry name" value="PROTEIN-GLUTAMATE METHYLESTERASE_PROTEIN-GLUTAMINE GLUTAMINASE"/>
    <property type="match status" value="1"/>
</dbReference>
<evidence type="ECO:0000256" key="8">
    <source>
        <dbReference type="PROSITE-ProRule" id="PRU00169"/>
    </source>
</evidence>
<dbReference type="InterPro" id="IPR011006">
    <property type="entry name" value="CheY-like_superfamily"/>
</dbReference>
<evidence type="ECO:0000259" key="10">
    <source>
        <dbReference type="PROSITE" id="PS50122"/>
    </source>
</evidence>
<keyword evidence="6 8" id="KW-0597">Phosphoprotein</keyword>
<keyword evidence="1 6" id="KW-0963">Cytoplasm</keyword>
<dbReference type="GO" id="GO:0000156">
    <property type="term" value="F:phosphorelay response regulator activity"/>
    <property type="evidence" value="ECO:0007669"/>
    <property type="project" value="InterPro"/>
</dbReference>
<dbReference type="NCBIfam" id="NF001965">
    <property type="entry name" value="PRK00742.1"/>
    <property type="match status" value="1"/>
</dbReference>
<sequence length="363" mass="40190">MNKIRVIVVDDSALMRKLISDMINMENDMEAVCIAKNGEELLQKIPECNPDVITLDVEMPKMNGIEALKEIKRRNINIPVIMLSSVSRTAAKLTMDCLHCGAFDFIAKPSGSISLDIEDVRDELINKIRTAFSQNNSDNTISRKRLFTRKRSINRNHINVSKNKTSGFRRRRVDIKAVAIGASTGGPKALYKVITNLPGDLDVPVFVVQHMPVGFTKAFADRLNSKSQLKVVEAEDNMKIEKNTVYIAKGGLHMEVKRDGKIHLNDEPTMWGVRPAVDKLFKSASNVYGSNLLSVLLTGMGRDGADGTVEVKKNNGITFAEDESTCVIYGMPKAAYETGMVDYVIPLDDMAKNITKIVLGADK</sequence>
<comment type="catalytic activity">
    <reaction evidence="6">
        <text>L-glutaminyl-[protein] + H2O = L-glutamyl-[protein] + NH4(+)</text>
        <dbReference type="Rhea" id="RHEA:16441"/>
        <dbReference type="Rhea" id="RHEA-COMP:10207"/>
        <dbReference type="Rhea" id="RHEA-COMP:10208"/>
        <dbReference type="ChEBI" id="CHEBI:15377"/>
        <dbReference type="ChEBI" id="CHEBI:28938"/>
        <dbReference type="ChEBI" id="CHEBI:29973"/>
        <dbReference type="ChEBI" id="CHEBI:30011"/>
        <dbReference type="EC" id="3.5.1.44"/>
    </reaction>
</comment>
<dbReference type="CDD" id="cd17541">
    <property type="entry name" value="REC_CheB-like"/>
    <property type="match status" value="1"/>
</dbReference>
<dbReference type="CDD" id="cd16432">
    <property type="entry name" value="CheB_Rec"/>
    <property type="match status" value="1"/>
</dbReference>
<dbReference type="PROSITE" id="PS50110">
    <property type="entry name" value="RESPONSE_REGULATORY"/>
    <property type="match status" value="1"/>
</dbReference>
<evidence type="ECO:0000256" key="3">
    <source>
        <dbReference type="ARBA" id="ARBA00022801"/>
    </source>
</evidence>
<keyword evidence="12" id="KW-1185">Reference proteome</keyword>
<dbReference type="SUPFAM" id="SSF52172">
    <property type="entry name" value="CheY-like"/>
    <property type="match status" value="1"/>
</dbReference>
<dbReference type="OrthoDB" id="9793421at2"/>
<dbReference type="SUPFAM" id="SSF52738">
    <property type="entry name" value="Methylesterase CheB, C-terminal domain"/>
    <property type="match status" value="1"/>
</dbReference>
<feature type="domain" description="Response regulatory" evidence="9">
    <location>
        <begin position="5"/>
        <end position="123"/>
    </location>
</feature>
<evidence type="ECO:0000313" key="11">
    <source>
        <dbReference type="EMBL" id="KYH34786.1"/>
    </source>
</evidence>
<dbReference type="GO" id="GO:0005737">
    <property type="term" value="C:cytoplasm"/>
    <property type="evidence" value="ECO:0007669"/>
    <property type="project" value="UniProtKB-SubCell"/>
</dbReference>
<dbReference type="InterPro" id="IPR001789">
    <property type="entry name" value="Sig_transdc_resp-reg_receiver"/>
</dbReference>
<comment type="function">
    <text evidence="4">May play the central regulatory role in sporulation. It may be an element of the effector pathway responsible for the activation of sporulation genes in response to nutritional stress. Spo0A may act in concert with spo0H (a sigma factor) to control the expression of some genes that are critical to the sporulation process.</text>
</comment>
<dbReference type="PANTHER" id="PTHR42872">
    <property type="entry name" value="PROTEIN-GLUTAMATE METHYLESTERASE/PROTEIN-GLUTAMINE GLUTAMINASE"/>
    <property type="match status" value="1"/>
</dbReference>
<feature type="active site" evidence="6 7">
    <location>
        <position position="303"/>
    </location>
</feature>
<dbReference type="GO" id="GO:0006935">
    <property type="term" value="P:chemotaxis"/>
    <property type="evidence" value="ECO:0007669"/>
    <property type="project" value="UniProtKB-UniRule"/>
</dbReference>
<evidence type="ECO:0000256" key="6">
    <source>
        <dbReference type="HAMAP-Rule" id="MF_00099"/>
    </source>
</evidence>
<dbReference type="Pfam" id="PF00072">
    <property type="entry name" value="Response_reg"/>
    <property type="match status" value="1"/>
</dbReference>
<comment type="similarity">
    <text evidence="6">Belongs to the CheB family.</text>
</comment>
<dbReference type="SMART" id="SM00448">
    <property type="entry name" value="REC"/>
    <property type="match status" value="1"/>
</dbReference>
<name>A0A151B4G9_9CLOT</name>
<dbReference type="RefSeq" id="WP_066824129.1">
    <property type="nucleotide sequence ID" value="NZ_LTBA01000010.1"/>
</dbReference>
<dbReference type="EC" id="3.1.1.61" evidence="6"/>
<keyword evidence="2 6" id="KW-0145">Chemotaxis</keyword>
<dbReference type="Gene3D" id="3.40.50.180">
    <property type="entry name" value="Methylesterase CheB, C-terminal domain"/>
    <property type="match status" value="1"/>
</dbReference>
<proteinExistence type="inferred from homology"/>
<evidence type="ECO:0000256" key="1">
    <source>
        <dbReference type="ARBA" id="ARBA00022490"/>
    </source>
</evidence>